<name>A0AAN9MV72_CANGL</name>
<proteinExistence type="predicted"/>
<dbReference type="AlphaFoldDB" id="A0AAN9MV72"/>
<dbReference type="Proteomes" id="UP001367508">
    <property type="component" value="Unassembled WGS sequence"/>
</dbReference>
<reference evidence="1 2" key="1">
    <citation type="submission" date="2024-01" db="EMBL/GenBank/DDBJ databases">
        <title>The genomes of 5 underutilized Papilionoideae crops provide insights into root nodulation and disease resistanc.</title>
        <authorList>
            <person name="Jiang F."/>
        </authorList>
    </citation>
    <scope>NUCLEOTIDE SEQUENCE [LARGE SCALE GENOMIC DNA]</scope>
    <source>
        <strain evidence="1">LVBAO_FW01</strain>
        <tissue evidence="1">Leaves</tissue>
    </source>
</reference>
<evidence type="ECO:0000313" key="1">
    <source>
        <dbReference type="EMBL" id="KAK7359008.1"/>
    </source>
</evidence>
<organism evidence="1 2">
    <name type="scientific">Canavalia gladiata</name>
    <name type="common">Sword bean</name>
    <name type="synonym">Dolichos gladiatus</name>
    <dbReference type="NCBI Taxonomy" id="3824"/>
    <lineage>
        <taxon>Eukaryota</taxon>
        <taxon>Viridiplantae</taxon>
        <taxon>Streptophyta</taxon>
        <taxon>Embryophyta</taxon>
        <taxon>Tracheophyta</taxon>
        <taxon>Spermatophyta</taxon>
        <taxon>Magnoliopsida</taxon>
        <taxon>eudicotyledons</taxon>
        <taxon>Gunneridae</taxon>
        <taxon>Pentapetalae</taxon>
        <taxon>rosids</taxon>
        <taxon>fabids</taxon>
        <taxon>Fabales</taxon>
        <taxon>Fabaceae</taxon>
        <taxon>Papilionoideae</taxon>
        <taxon>50 kb inversion clade</taxon>
        <taxon>NPAAA clade</taxon>
        <taxon>indigoferoid/millettioid clade</taxon>
        <taxon>Phaseoleae</taxon>
        <taxon>Canavalia</taxon>
    </lineage>
</organism>
<comment type="caution">
    <text evidence="1">The sequence shown here is derived from an EMBL/GenBank/DDBJ whole genome shotgun (WGS) entry which is preliminary data.</text>
</comment>
<gene>
    <name evidence="1" type="ORF">VNO77_00951</name>
</gene>
<keyword evidence="2" id="KW-1185">Reference proteome</keyword>
<sequence length="141" mass="16247">MRTATHTRPCVNVRAQTQNMSQAALTILSARNASAELQYSRRVEYKQKIGKGRKSVRWTVERKGRWVWWDHQCIGRGKVVGPAIFCLVIDWWKKVKEKGAWKRHVNNKMNDSTVWCVSYEGGNVSGYFPSTSAWETLQSSL</sequence>
<dbReference type="EMBL" id="JAYMYQ010000001">
    <property type="protein sequence ID" value="KAK7359008.1"/>
    <property type="molecule type" value="Genomic_DNA"/>
</dbReference>
<protein>
    <submittedName>
        <fullName evidence="1">Uncharacterized protein</fullName>
    </submittedName>
</protein>
<evidence type="ECO:0000313" key="2">
    <source>
        <dbReference type="Proteomes" id="UP001367508"/>
    </source>
</evidence>
<accession>A0AAN9MV72</accession>